<gene>
    <name evidence="1" type="ORF">LtaPh_1705900</name>
</gene>
<protein>
    <submittedName>
        <fullName evidence="1">Uncharacterized protein</fullName>
    </submittedName>
</protein>
<organism evidence="1 2">
    <name type="scientific">Leishmania tarentolae</name>
    <name type="common">Sauroleishmania tarentolae</name>
    <dbReference type="NCBI Taxonomy" id="5689"/>
    <lineage>
        <taxon>Eukaryota</taxon>
        <taxon>Discoba</taxon>
        <taxon>Euglenozoa</taxon>
        <taxon>Kinetoplastea</taxon>
        <taxon>Metakinetoplastina</taxon>
        <taxon>Trypanosomatida</taxon>
        <taxon>Trypanosomatidae</taxon>
        <taxon>Leishmaniinae</taxon>
        <taxon>Leishmania</taxon>
        <taxon>lizard Leishmania</taxon>
    </lineage>
</organism>
<evidence type="ECO:0000313" key="1">
    <source>
        <dbReference type="EMBL" id="GET87611.1"/>
    </source>
</evidence>
<dbReference type="OrthoDB" id="252911at2759"/>
<proteinExistence type="predicted"/>
<dbReference type="AlphaFoldDB" id="A0A640KEI7"/>
<reference evidence="1" key="1">
    <citation type="submission" date="2019-11" db="EMBL/GenBank/DDBJ databases">
        <title>Leishmania tarentolae CDS.</title>
        <authorList>
            <person name="Goto Y."/>
            <person name="Yamagishi J."/>
        </authorList>
    </citation>
    <scope>NUCLEOTIDE SEQUENCE [LARGE SCALE GENOMIC DNA]</scope>
    <source>
        <strain evidence="1">Parrot Tar II</strain>
    </source>
</reference>
<dbReference type="EMBL" id="BLBS01000022">
    <property type="protein sequence ID" value="GET87611.1"/>
    <property type="molecule type" value="Genomic_DNA"/>
</dbReference>
<evidence type="ECO:0000313" key="2">
    <source>
        <dbReference type="Proteomes" id="UP000419144"/>
    </source>
</evidence>
<dbReference type="VEuPathDB" id="TriTrypDB:LtaPh_1705900"/>
<comment type="caution">
    <text evidence="1">The sequence shown here is derived from an EMBL/GenBank/DDBJ whole genome shotgun (WGS) entry which is preliminary data.</text>
</comment>
<sequence>MSLRLIASARVRALVTMSLRTTRRRVSSVHRAGFSQRARSPCCAIFHAPIASVAAMHASPLTAPHRAQSSLQKLLNDPNDPYLAALQHFDILRIADIVAEGPAKSGVPAAFLQRVSIRVDTGGFAAARAELASPTPLTQRPAQSSGEAVLQSLHAAGTMHRNKTEAVAAAELQSAQEAYDALPQEEKTALQMERLISHLFDGLCAMSAALRMQAEEGSVSAEERDAAFSVYERIMTAHRDGIITADRWGADFVPELAELQMIWKNLGDARAMPLENKA</sequence>
<dbReference type="Proteomes" id="UP000419144">
    <property type="component" value="Unassembled WGS sequence"/>
</dbReference>
<accession>A0A640KEI7</accession>
<keyword evidence="2" id="KW-1185">Reference proteome</keyword>
<name>A0A640KEI7_LEITA</name>